<protein>
    <submittedName>
        <fullName evidence="2">Uncharacterized protein</fullName>
    </submittedName>
</protein>
<gene>
    <name evidence="2" type="ORF">PV05_05155</name>
</gene>
<evidence type="ECO:0000313" key="3">
    <source>
        <dbReference type="Proteomes" id="UP000054342"/>
    </source>
</evidence>
<name>A0A0D2BVL3_9EURO</name>
<dbReference type="GeneID" id="25327063"/>
<feature type="region of interest" description="Disordered" evidence="1">
    <location>
        <begin position="47"/>
        <end position="77"/>
    </location>
</feature>
<dbReference type="Proteomes" id="UP000054342">
    <property type="component" value="Unassembled WGS sequence"/>
</dbReference>
<dbReference type="EMBL" id="KN847319">
    <property type="protein sequence ID" value="KIW56496.1"/>
    <property type="molecule type" value="Genomic_DNA"/>
</dbReference>
<organism evidence="2 3">
    <name type="scientific">Exophiala xenobiotica</name>
    <dbReference type="NCBI Taxonomy" id="348802"/>
    <lineage>
        <taxon>Eukaryota</taxon>
        <taxon>Fungi</taxon>
        <taxon>Dikarya</taxon>
        <taxon>Ascomycota</taxon>
        <taxon>Pezizomycotina</taxon>
        <taxon>Eurotiomycetes</taxon>
        <taxon>Chaetothyriomycetidae</taxon>
        <taxon>Chaetothyriales</taxon>
        <taxon>Herpotrichiellaceae</taxon>
        <taxon>Exophiala</taxon>
    </lineage>
</organism>
<proteinExistence type="predicted"/>
<dbReference type="AlphaFoldDB" id="A0A0D2BVL3"/>
<accession>A0A0D2BVL3</accession>
<dbReference type="HOGENOM" id="CLU_2109054_0_0_1"/>
<dbReference type="RefSeq" id="XP_013317080.1">
    <property type="nucleotide sequence ID" value="XM_013461626.1"/>
</dbReference>
<feature type="compositionally biased region" description="Basic and acidic residues" evidence="1">
    <location>
        <begin position="68"/>
        <end position="77"/>
    </location>
</feature>
<evidence type="ECO:0000256" key="1">
    <source>
        <dbReference type="SAM" id="MobiDB-lite"/>
    </source>
</evidence>
<keyword evidence="3" id="KW-1185">Reference proteome</keyword>
<evidence type="ECO:0000313" key="2">
    <source>
        <dbReference type="EMBL" id="KIW56496.1"/>
    </source>
</evidence>
<reference evidence="2 3" key="1">
    <citation type="submission" date="2015-01" db="EMBL/GenBank/DDBJ databases">
        <title>The Genome Sequence of Exophiala xenobiotica CBS118157.</title>
        <authorList>
            <consortium name="The Broad Institute Genomics Platform"/>
            <person name="Cuomo C."/>
            <person name="de Hoog S."/>
            <person name="Gorbushina A."/>
            <person name="Stielow B."/>
            <person name="Teixiera M."/>
            <person name="Abouelleil A."/>
            <person name="Chapman S.B."/>
            <person name="Priest M."/>
            <person name="Young S.K."/>
            <person name="Wortman J."/>
            <person name="Nusbaum C."/>
            <person name="Birren B."/>
        </authorList>
    </citation>
    <scope>NUCLEOTIDE SEQUENCE [LARGE SCALE GENOMIC DNA]</scope>
    <source>
        <strain evidence="2 3">CBS 118157</strain>
    </source>
</reference>
<feature type="compositionally biased region" description="Polar residues" evidence="1">
    <location>
        <begin position="48"/>
        <end position="65"/>
    </location>
</feature>
<sequence>MLAGTGMVNRRIITSLSLLEDTLIGARRETNGEARPPRPMKICDVEQQPVQSESGGSGKEQTQLAVSKRRDLMRPHTSDERTATWLVITSSNAFARMFSVVLTLSSGWKVRECSI</sequence>